<dbReference type="Proteomes" id="UP000317422">
    <property type="component" value="Unassembled WGS sequence"/>
</dbReference>
<dbReference type="GO" id="GO:0015501">
    <property type="term" value="F:glutamate:sodium symporter activity"/>
    <property type="evidence" value="ECO:0007669"/>
    <property type="project" value="InterPro"/>
</dbReference>
<sequence length="481" mass="51179">MSPEIIGFSLLLLGVLLLIAKLVRVKWKLTQRLFLPSSIIGGGIALLLGPDILGSLVGLTGADWAEPLAENGLFGADILEVWGALPGLLISVIFAGMFLGKRIPKPREAGRLAGPQVAFGFTLSAGQYVLGLLLAILVLGPVFGLPPLTGALIEIGFEGGHGTAGGLGNTFEEVGFPEGQDLALGMATIGLLTGIIAGIILINWGVRSGKSTQLRAGSSPSVSEQMGLVEKENRRAAATLTVHPSSVEPLALHFGVLAIAVLIGQLILWALQYLESWLWADQLELFAYVPLFPLAMIGGIILQLLIDRFDKREIVDRQMVERIQGFSLDMLVISALGSLSLQVIAANIVPFLLLTVLGVVWCISAFVLLAPRMLPDYWFERGIGDFGQSMGVTATGLILMRVADPELRTPAYPAFGYKQLLLEPFFGGGLVTAAAIPLIVQFGPYPMLVVMAILLVAAVLTGMLVFGRKRNRQATSDTAAQ</sequence>
<organism evidence="2 3">
    <name type="scientific">Haloactinospora alba</name>
    <dbReference type="NCBI Taxonomy" id="405555"/>
    <lineage>
        <taxon>Bacteria</taxon>
        <taxon>Bacillati</taxon>
        <taxon>Actinomycetota</taxon>
        <taxon>Actinomycetes</taxon>
        <taxon>Streptosporangiales</taxon>
        <taxon>Nocardiopsidaceae</taxon>
        <taxon>Haloactinospora</taxon>
    </lineage>
</organism>
<feature type="transmembrane region" description="Helical" evidence="1">
    <location>
        <begin position="182"/>
        <end position="206"/>
    </location>
</feature>
<keyword evidence="1" id="KW-0472">Membrane</keyword>
<dbReference type="PANTHER" id="PTHR36178:SF1">
    <property type="entry name" value="SODIUM_GLUTAMATE SYMPORTER"/>
    <property type="match status" value="1"/>
</dbReference>
<feature type="transmembrane region" description="Helical" evidence="1">
    <location>
        <begin position="6"/>
        <end position="23"/>
    </location>
</feature>
<accession>A0A543NL77</accession>
<feature type="transmembrane region" description="Helical" evidence="1">
    <location>
        <begin position="420"/>
        <end position="439"/>
    </location>
</feature>
<protein>
    <submittedName>
        <fullName evidence="2">ESS family glutamate:Na+ symporter</fullName>
    </submittedName>
</protein>
<feature type="transmembrane region" description="Helical" evidence="1">
    <location>
        <begin position="326"/>
        <end position="345"/>
    </location>
</feature>
<dbReference type="GO" id="GO:0015813">
    <property type="term" value="P:L-glutamate transmembrane transport"/>
    <property type="evidence" value="ECO:0007669"/>
    <property type="project" value="InterPro"/>
</dbReference>
<keyword evidence="1" id="KW-1133">Transmembrane helix</keyword>
<dbReference type="RefSeq" id="WP_141924044.1">
    <property type="nucleotide sequence ID" value="NZ_VFQC01000001.1"/>
</dbReference>
<dbReference type="PANTHER" id="PTHR36178">
    <property type="entry name" value="SLR0625 PROTEIN"/>
    <property type="match status" value="1"/>
</dbReference>
<proteinExistence type="predicted"/>
<evidence type="ECO:0000313" key="2">
    <source>
        <dbReference type="EMBL" id="TQN32569.1"/>
    </source>
</evidence>
<gene>
    <name evidence="2" type="ORF">FHX37_2544</name>
</gene>
<feature type="transmembrane region" description="Helical" evidence="1">
    <location>
        <begin position="121"/>
        <end position="143"/>
    </location>
</feature>
<dbReference type="AlphaFoldDB" id="A0A543NL77"/>
<evidence type="ECO:0000313" key="3">
    <source>
        <dbReference type="Proteomes" id="UP000317422"/>
    </source>
</evidence>
<dbReference type="InterPro" id="IPR004445">
    <property type="entry name" value="GltS"/>
</dbReference>
<feature type="transmembrane region" description="Helical" evidence="1">
    <location>
        <begin position="250"/>
        <end position="273"/>
    </location>
</feature>
<dbReference type="EMBL" id="VFQC01000001">
    <property type="protein sequence ID" value="TQN32569.1"/>
    <property type="molecule type" value="Genomic_DNA"/>
</dbReference>
<feature type="transmembrane region" description="Helical" evidence="1">
    <location>
        <begin position="351"/>
        <end position="371"/>
    </location>
</feature>
<name>A0A543NL77_9ACTN</name>
<feature type="transmembrane region" description="Helical" evidence="1">
    <location>
        <begin position="285"/>
        <end position="306"/>
    </location>
</feature>
<dbReference type="GO" id="GO:0016020">
    <property type="term" value="C:membrane"/>
    <property type="evidence" value="ECO:0007669"/>
    <property type="project" value="InterPro"/>
</dbReference>
<keyword evidence="1" id="KW-0812">Transmembrane</keyword>
<feature type="transmembrane region" description="Helical" evidence="1">
    <location>
        <begin position="35"/>
        <end position="61"/>
    </location>
</feature>
<feature type="transmembrane region" description="Helical" evidence="1">
    <location>
        <begin position="445"/>
        <end position="466"/>
    </location>
</feature>
<comment type="caution">
    <text evidence="2">The sequence shown here is derived from an EMBL/GenBank/DDBJ whole genome shotgun (WGS) entry which is preliminary data.</text>
</comment>
<keyword evidence="3" id="KW-1185">Reference proteome</keyword>
<dbReference type="OrthoDB" id="9801557at2"/>
<evidence type="ECO:0000256" key="1">
    <source>
        <dbReference type="SAM" id="Phobius"/>
    </source>
</evidence>
<reference evidence="2 3" key="1">
    <citation type="submission" date="2019-06" db="EMBL/GenBank/DDBJ databases">
        <title>Sequencing the genomes of 1000 actinobacteria strains.</title>
        <authorList>
            <person name="Klenk H.-P."/>
        </authorList>
    </citation>
    <scope>NUCLEOTIDE SEQUENCE [LARGE SCALE GENOMIC DNA]</scope>
    <source>
        <strain evidence="2 3">DSM 45015</strain>
    </source>
</reference>
<feature type="transmembrane region" description="Helical" evidence="1">
    <location>
        <begin position="81"/>
        <end position="100"/>
    </location>
</feature>